<evidence type="ECO:0000313" key="1">
    <source>
        <dbReference type="EMBL" id="KYO34644.1"/>
    </source>
</evidence>
<name>A0A151NCV5_ALLMI</name>
<gene>
    <name evidence="1" type="ORF">Y1Q_0015435</name>
</gene>
<organism evidence="1 2">
    <name type="scientific">Alligator mississippiensis</name>
    <name type="common">American alligator</name>
    <dbReference type="NCBI Taxonomy" id="8496"/>
    <lineage>
        <taxon>Eukaryota</taxon>
        <taxon>Metazoa</taxon>
        <taxon>Chordata</taxon>
        <taxon>Craniata</taxon>
        <taxon>Vertebrata</taxon>
        <taxon>Euteleostomi</taxon>
        <taxon>Archelosauria</taxon>
        <taxon>Archosauria</taxon>
        <taxon>Crocodylia</taxon>
        <taxon>Alligatoridae</taxon>
        <taxon>Alligatorinae</taxon>
        <taxon>Alligator</taxon>
    </lineage>
</organism>
<protein>
    <submittedName>
        <fullName evidence="1">Uncharacterized protein</fullName>
    </submittedName>
</protein>
<dbReference type="Proteomes" id="UP000050525">
    <property type="component" value="Unassembled WGS sequence"/>
</dbReference>
<dbReference type="EMBL" id="AKHW03003364">
    <property type="protein sequence ID" value="KYO34644.1"/>
    <property type="molecule type" value="Genomic_DNA"/>
</dbReference>
<keyword evidence="2" id="KW-1185">Reference proteome</keyword>
<reference evidence="1 2" key="1">
    <citation type="journal article" date="2012" name="Genome Biol.">
        <title>Sequencing three crocodilian genomes to illuminate the evolution of archosaurs and amniotes.</title>
        <authorList>
            <person name="St John J.A."/>
            <person name="Braun E.L."/>
            <person name="Isberg S.R."/>
            <person name="Miles L.G."/>
            <person name="Chong A.Y."/>
            <person name="Gongora J."/>
            <person name="Dalzell P."/>
            <person name="Moran C."/>
            <person name="Bed'hom B."/>
            <person name="Abzhanov A."/>
            <person name="Burgess S.C."/>
            <person name="Cooksey A.M."/>
            <person name="Castoe T.A."/>
            <person name="Crawford N.G."/>
            <person name="Densmore L.D."/>
            <person name="Drew J.C."/>
            <person name="Edwards S.V."/>
            <person name="Faircloth B.C."/>
            <person name="Fujita M.K."/>
            <person name="Greenwold M.J."/>
            <person name="Hoffmann F.G."/>
            <person name="Howard J.M."/>
            <person name="Iguchi T."/>
            <person name="Janes D.E."/>
            <person name="Khan S.Y."/>
            <person name="Kohno S."/>
            <person name="de Koning A.J."/>
            <person name="Lance S.L."/>
            <person name="McCarthy F.M."/>
            <person name="McCormack J.E."/>
            <person name="Merchant M.E."/>
            <person name="Peterson D.G."/>
            <person name="Pollock D.D."/>
            <person name="Pourmand N."/>
            <person name="Raney B.J."/>
            <person name="Roessler K.A."/>
            <person name="Sanford J.R."/>
            <person name="Sawyer R.H."/>
            <person name="Schmidt C.J."/>
            <person name="Triplett E.W."/>
            <person name="Tuberville T.D."/>
            <person name="Venegas-Anaya M."/>
            <person name="Howard J.T."/>
            <person name="Jarvis E.D."/>
            <person name="Guillette L.J.Jr."/>
            <person name="Glenn T.C."/>
            <person name="Green R.E."/>
            <person name="Ray D.A."/>
        </authorList>
    </citation>
    <scope>NUCLEOTIDE SEQUENCE [LARGE SCALE GENOMIC DNA]</scope>
    <source>
        <strain evidence="1">KSC_2009_1</strain>
    </source>
</reference>
<sequence>MKQWLQKCCTGPCFLLAFSASSKFSQVCRVTARPPAAVPVTKAQCRRRVPHHHIRSIMQADLKHPSGKG</sequence>
<accession>A0A151NCV5</accession>
<comment type="caution">
    <text evidence="1">The sequence shown here is derived from an EMBL/GenBank/DDBJ whole genome shotgun (WGS) entry which is preliminary data.</text>
</comment>
<dbReference type="AlphaFoldDB" id="A0A151NCV5"/>
<proteinExistence type="predicted"/>
<evidence type="ECO:0000313" key="2">
    <source>
        <dbReference type="Proteomes" id="UP000050525"/>
    </source>
</evidence>